<dbReference type="RefSeq" id="WP_113944017.1">
    <property type="nucleotide sequence ID" value="NZ_JAHREH010000007.1"/>
</dbReference>
<organism evidence="3 4">
    <name type="scientific">Pseudochrobactrum asaccharolyticum</name>
    <dbReference type="NCBI Taxonomy" id="354351"/>
    <lineage>
        <taxon>Bacteria</taxon>
        <taxon>Pseudomonadati</taxon>
        <taxon>Pseudomonadota</taxon>
        <taxon>Alphaproteobacteria</taxon>
        <taxon>Hyphomicrobiales</taxon>
        <taxon>Brucellaceae</taxon>
        <taxon>Pseudochrobactrum</taxon>
    </lineage>
</organism>
<dbReference type="PANTHER" id="PTHR34977">
    <property type="entry name" value="UPF0337 PROTEIN YJBJ"/>
    <property type="match status" value="1"/>
</dbReference>
<dbReference type="SUPFAM" id="SSF69047">
    <property type="entry name" value="Hypothetical protein YjbJ"/>
    <property type="match status" value="1"/>
</dbReference>
<dbReference type="EMBL" id="QNRH01000003">
    <property type="protein sequence ID" value="RBO95446.1"/>
    <property type="molecule type" value="Genomic_DNA"/>
</dbReference>
<dbReference type="OrthoDB" id="9796058at2"/>
<dbReference type="InterPro" id="IPR050423">
    <property type="entry name" value="UPF0337_stress_rsp"/>
</dbReference>
<evidence type="ECO:0000313" key="4">
    <source>
        <dbReference type="Proteomes" id="UP000252893"/>
    </source>
</evidence>
<dbReference type="PIRSF" id="PIRSF039008">
    <property type="entry name" value="YjbJ"/>
    <property type="match status" value="1"/>
</dbReference>
<accession>A0A366DZB2</accession>
<evidence type="ECO:0000259" key="2">
    <source>
        <dbReference type="Pfam" id="PF05532"/>
    </source>
</evidence>
<dbReference type="Pfam" id="PF05532">
    <property type="entry name" value="CsbD"/>
    <property type="match status" value="1"/>
</dbReference>
<protein>
    <submittedName>
        <fullName evidence="3">Uncharacterized protein YjbJ (UPF0337 family)</fullName>
    </submittedName>
</protein>
<dbReference type="InterPro" id="IPR026042">
    <property type="entry name" value="YjbJ"/>
</dbReference>
<comment type="similarity">
    <text evidence="1">Belongs to the UPF0337 (CsbD) family.</text>
</comment>
<dbReference type="Proteomes" id="UP000252893">
    <property type="component" value="Unassembled WGS sequence"/>
</dbReference>
<name>A0A366DZB2_9HYPH</name>
<sequence length="67" mass="8286">MDWNRVEGNWKQFKGKVKEQWGKLTDDDLDQVNGRRDQLEGKIQERYGIEKDRVKKDIDDWYNRQTW</sequence>
<reference evidence="3 4" key="1">
    <citation type="submission" date="2018-06" db="EMBL/GenBank/DDBJ databases">
        <title>Genomic Encyclopedia of Type Strains, Phase IV (KMG-IV): sequencing the most valuable type-strain genomes for metagenomic binning, comparative biology and taxonomic classification.</title>
        <authorList>
            <person name="Goeker M."/>
        </authorList>
    </citation>
    <scope>NUCLEOTIDE SEQUENCE [LARGE SCALE GENOMIC DNA]</scope>
    <source>
        <strain evidence="3 4">DSM 25619</strain>
    </source>
</reference>
<dbReference type="InterPro" id="IPR008462">
    <property type="entry name" value="CsbD"/>
</dbReference>
<feature type="domain" description="CsbD-like" evidence="2">
    <location>
        <begin position="4"/>
        <end position="56"/>
    </location>
</feature>
<dbReference type="InterPro" id="IPR036629">
    <property type="entry name" value="YjbJ_sf"/>
</dbReference>
<evidence type="ECO:0000256" key="1">
    <source>
        <dbReference type="ARBA" id="ARBA00009129"/>
    </source>
</evidence>
<dbReference type="PANTHER" id="PTHR34977:SF1">
    <property type="entry name" value="UPF0337 PROTEIN YJBJ"/>
    <property type="match status" value="1"/>
</dbReference>
<gene>
    <name evidence="3" type="ORF">DFR47_1039</name>
</gene>
<dbReference type="AlphaFoldDB" id="A0A366DZB2"/>
<dbReference type="Gene3D" id="1.10.1470.10">
    <property type="entry name" value="YjbJ"/>
    <property type="match status" value="1"/>
</dbReference>
<comment type="caution">
    <text evidence="3">The sequence shown here is derived from an EMBL/GenBank/DDBJ whole genome shotgun (WGS) entry which is preliminary data.</text>
</comment>
<proteinExistence type="inferred from homology"/>
<evidence type="ECO:0000313" key="3">
    <source>
        <dbReference type="EMBL" id="RBO95446.1"/>
    </source>
</evidence>
<keyword evidence="4" id="KW-1185">Reference proteome</keyword>